<accession>A0A238YYZ7</accession>
<dbReference type="PANTHER" id="PTHR38104">
    <property type="match status" value="1"/>
</dbReference>
<organism evidence="3 4">
    <name type="scientific">Methylobacillus rhizosphaerae</name>
    <dbReference type="NCBI Taxonomy" id="551994"/>
    <lineage>
        <taxon>Bacteria</taxon>
        <taxon>Pseudomonadati</taxon>
        <taxon>Pseudomonadota</taxon>
        <taxon>Betaproteobacteria</taxon>
        <taxon>Nitrosomonadales</taxon>
        <taxon>Methylophilaceae</taxon>
        <taxon>Methylobacillus</taxon>
    </lineage>
</organism>
<evidence type="ECO:0000313" key="3">
    <source>
        <dbReference type="EMBL" id="SNR76456.1"/>
    </source>
</evidence>
<dbReference type="InterPro" id="IPR036147">
    <property type="entry name" value="Anti-sigma_E_RseA_N_sf"/>
</dbReference>
<evidence type="ECO:0000259" key="2">
    <source>
        <dbReference type="Pfam" id="PF03872"/>
    </source>
</evidence>
<dbReference type="Gene3D" id="1.10.10.880">
    <property type="entry name" value="Anti sigma-E protein RseA, N-terminal domain"/>
    <property type="match status" value="1"/>
</dbReference>
<keyword evidence="4" id="KW-1185">Reference proteome</keyword>
<dbReference type="InterPro" id="IPR005572">
    <property type="entry name" value="Anti-sigma_E_RseA_N"/>
</dbReference>
<protein>
    <submittedName>
        <fullName evidence="3">Anti sigma-E protein, RseA</fullName>
    </submittedName>
</protein>
<evidence type="ECO:0000313" key="4">
    <source>
        <dbReference type="Proteomes" id="UP000198305"/>
    </source>
</evidence>
<dbReference type="Proteomes" id="UP000198305">
    <property type="component" value="Unassembled WGS sequence"/>
</dbReference>
<evidence type="ECO:0000256" key="1">
    <source>
        <dbReference type="SAM" id="Phobius"/>
    </source>
</evidence>
<keyword evidence="1" id="KW-1133">Transmembrane helix</keyword>
<reference evidence="4" key="1">
    <citation type="submission" date="2017-06" db="EMBL/GenBank/DDBJ databases">
        <authorList>
            <person name="Varghese N."/>
            <person name="Submissions S."/>
        </authorList>
    </citation>
    <scope>NUCLEOTIDE SEQUENCE [LARGE SCALE GENOMIC DNA]</scope>
    <source>
        <strain evidence="4">Ca-68</strain>
    </source>
</reference>
<dbReference type="AlphaFoldDB" id="A0A238YYZ7"/>
<dbReference type="SUPFAM" id="SSF89069">
    <property type="entry name" value="N-terminal, cytoplasmic domain of anti-sigmaE factor RseA"/>
    <property type="match status" value="1"/>
</dbReference>
<dbReference type="PANTHER" id="PTHR38104:SF1">
    <property type="entry name" value="ANTI-SIGMA-E FACTOR RSEA"/>
    <property type="match status" value="1"/>
</dbReference>
<gene>
    <name evidence="3" type="ORF">SAMN05192560_0960</name>
</gene>
<dbReference type="CDD" id="cd16328">
    <property type="entry name" value="RseA_N"/>
    <property type="match status" value="1"/>
</dbReference>
<dbReference type="GO" id="GO:0016989">
    <property type="term" value="F:sigma factor antagonist activity"/>
    <property type="evidence" value="ECO:0007669"/>
    <property type="project" value="InterPro"/>
</dbReference>
<dbReference type="RefSeq" id="WP_089375078.1">
    <property type="nucleotide sequence ID" value="NZ_FZOA01000003.1"/>
</dbReference>
<dbReference type="EMBL" id="FZOA01000003">
    <property type="protein sequence ID" value="SNR76456.1"/>
    <property type="molecule type" value="Genomic_DNA"/>
</dbReference>
<feature type="transmembrane region" description="Helical" evidence="1">
    <location>
        <begin position="88"/>
        <end position="106"/>
    </location>
</feature>
<dbReference type="InterPro" id="IPR052383">
    <property type="entry name" value="Anti-sigma-E_RseA-like"/>
</dbReference>
<sequence length="154" mass="16984">MKSQVSALIDGDIALEDAEYLYTTLKSGGESTRTWSDYHLIGDAMRGNPVFSADFTERLMARLDAEPVVLVPAAAAKRKRALLRNSRLWSVAASVSAVAFVGWVVLQQQVQTDIEDDTSPMEIAQNLPADYWLAHQSQASNNSAYYIQPANYAE</sequence>
<name>A0A238YYZ7_9PROT</name>
<dbReference type="OrthoDB" id="8561243at2"/>
<proteinExistence type="predicted"/>
<dbReference type="Pfam" id="PF03872">
    <property type="entry name" value="RseA_N"/>
    <property type="match status" value="1"/>
</dbReference>
<keyword evidence="1" id="KW-0812">Transmembrane</keyword>
<feature type="domain" description="Anti sigma-E protein RseA N-terminal" evidence="2">
    <location>
        <begin position="2"/>
        <end position="79"/>
    </location>
</feature>
<keyword evidence="1" id="KW-0472">Membrane</keyword>